<dbReference type="GO" id="GO:0005829">
    <property type="term" value="C:cytosol"/>
    <property type="evidence" value="ECO:0007669"/>
    <property type="project" value="UniProtKB-ARBA"/>
</dbReference>
<dbReference type="InterPro" id="IPR006145">
    <property type="entry name" value="PsdUridine_synth_RsuA/RluA"/>
</dbReference>
<evidence type="ECO:0000256" key="8">
    <source>
        <dbReference type="ARBA" id="ARBA00038922"/>
    </source>
</evidence>
<dbReference type="SUPFAM" id="SSF55120">
    <property type="entry name" value="Pseudouridine synthase"/>
    <property type="match status" value="1"/>
</dbReference>
<feature type="region of interest" description="Disordered" evidence="16">
    <location>
        <begin position="260"/>
        <end position="366"/>
    </location>
</feature>
<keyword evidence="19" id="KW-1185">Reference proteome</keyword>
<evidence type="ECO:0000256" key="14">
    <source>
        <dbReference type="ARBA" id="ARBA00043147"/>
    </source>
</evidence>
<dbReference type="GO" id="GO:0003723">
    <property type="term" value="F:RNA binding"/>
    <property type="evidence" value="ECO:0007669"/>
    <property type="project" value="UniProtKB-KW"/>
</dbReference>
<dbReference type="GO" id="GO:0160138">
    <property type="term" value="F:23S rRNA pseudouridine(2604) synthase activity"/>
    <property type="evidence" value="ECO:0007669"/>
    <property type="project" value="UniProtKB-EC"/>
</dbReference>
<dbReference type="EC" id="5.4.99.21" evidence="8"/>
<evidence type="ECO:0000256" key="3">
    <source>
        <dbReference type="ARBA" id="ARBA00023235"/>
    </source>
</evidence>
<evidence type="ECO:0000259" key="17">
    <source>
        <dbReference type="SMART" id="SM00363"/>
    </source>
</evidence>
<evidence type="ECO:0000313" key="18">
    <source>
        <dbReference type="EMBL" id="KCZ51361.1"/>
    </source>
</evidence>
<comment type="similarity">
    <text evidence="2">Belongs to the pseudouridine synthase RsuA family.</text>
</comment>
<evidence type="ECO:0000256" key="11">
    <source>
        <dbReference type="ARBA" id="ARBA00041697"/>
    </source>
</evidence>
<sequence>MTEPIVQEARTAMSWTKTYTGAEALRINKWLAEEGVCSRREADALILKGLVKVDDETAVAGQKIMAGQTLTMAGKAGRQLDNQISLIFHKPVGIVSGTPEEGEIPAVRLITRDSLSGKARAIPGRYNKLAPLGRLDKDSRGLLIMSEDGVLAKAVIGPESELDKEYIVKVRGDVTPEKLAKLRHGLELDGRQLKPAIVEQLKAQELKFVLREGRNRQIRRMCQLVDLRVVDLMRTRIGPLELAGLPEGKWRPIGGRERAALLKAEAPRERKPRPEGDRSDRDRPDRERPARAERRDGPPRGDRPTRGDRQGGPRTGKPGGKPGGKFGGKPERSERSDGKPDNTVSPMKGEKFKRTKLGPRKRTPIK</sequence>
<dbReference type="NCBIfam" id="TIGR00093">
    <property type="entry name" value="pseudouridine synthase"/>
    <property type="match status" value="1"/>
</dbReference>
<dbReference type="InterPro" id="IPR050343">
    <property type="entry name" value="RsuA_PseudoU_synthase"/>
</dbReference>
<evidence type="ECO:0000256" key="5">
    <source>
        <dbReference type="ARBA" id="ARBA00033164"/>
    </source>
</evidence>
<dbReference type="AlphaFoldDB" id="A0A062TTP7"/>
<evidence type="ECO:0000256" key="6">
    <source>
        <dbReference type="ARBA" id="ARBA00036390"/>
    </source>
</evidence>
<dbReference type="PANTHER" id="PTHR47683">
    <property type="entry name" value="PSEUDOURIDINE SYNTHASE FAMILY PROTEIN-RELATED"/>
    <property type="match status" value="1"/>
</dbReference>
<feature type="compositionally biased region" description="Basic residues" evidence="16">
    <location>
        <begin position="351"/>
        <end position="366"/>
    </location>
</feature>
<dbReference type="InterPro" id="IPR036986">
    <property type="entry name" value="S4_RNA-bd_sf"/>
</dbReference>
<dbReference type="InterPro" id="IPR000748">
    <property type="entry name" value="PsdUridine_synth_RsuA/RluB/E/F"/>
</dbReference>
<dbReference type="STRING" id="1280946.HY29_05710"/>
<dbReference type="Pfam" id="PF00849">
    <property type="entry name" value="PseudoU_synth_2"/>
    <property type="match status" value="1"/>
</dbReference>
<evidence type="ECO:0000256" key="7">
    <source>
        <dbReference type="ARBA" id="ARBA00036535"/>
    </source>
</evidence>
<dbReference type="RefSeq" id="WP_241765245.1">
    <property type="nucleotide sequence ID" value="NZ_AWFF01000087.1"/>
</dbReference>
<feature type="compositionally biased region" description="Basic and acidic residues" evidence="16">
    <location>
        <begin position="328"/>
        <end position="340"/>
    </location>
</feature>
<dbReference type="InterPro" id="IPR002942">
    <property type="entry name" value="S4_RNA-bd"/>
</dbReference>
<reference evidence="18 19" key="1">
    <citation type="journal article" date="2014" name="Antonie Van Leeuwenhoek">
        <title>Hyphomonas beringensis sp. nov. and Hyphomonas chukchiensis sp. nov., isolated from surface seawater of the Bering Sea and Chukchi Sea.</title>
        <authorList>
            <person name="Li C."/>
            <person name="Lai Q."/>
            <person name="Li G."/>
            <person name="Dong C."/>
            <person name="Wang J."/>
            <person name="Liao Y."/>
            <person name="Shao Z."/>
        </authorList>
    </citation>
    <scope>NUCLEOTIDE SEQUENCE [LARGE SCALE GENOMIC DNA]</scope>
    <source>
        <strain evidence="18 19">25B14_1</strain>
    </source>
</reference>
<organism evidence="18 19">
    <name type="scientific">Hyphomonas beringensis</name>
    <dbReference type="NCBI Taxonomy" id="1280946"/>
    <lineage>
        <taxon>Bacteria</taxon>
        <taxon>Pseudomonadati</taxon>
        <taxon>Pseudomonadota</taxon>
        <taxon>Alphaproteobacteria</taxon>
        <taxon>Hyphomonadales</taxon>
        <taxon>Hyphomonadaceae</taxon>
        <taxon>Hyphomonas</taxon>
    </lineage>
</organism>
<evidence type="ECO:0000313" key="19">
    <source>
        <dbReference type="Proteomes" id="UP000027037"/>
    </source>
</evidence>
<dbReference type="Pfam" id="PF01479">
    <property type="entry name" value="S4"/>
    <property type="match status" value="1"/>
</dbReference>
<protein>
    <recommendedName>
        <fullName evidence="9">Dual-specificity RNA pseudouridine synthase RluF</fullName>
        <ecNumber evidence="8">5.4.99.21</ecNumber>
    </recommendedName>
    <alternativeName>
        <fullName evidence="11">23S rRNA pseudouridine(2604) synthase</fullName>
    </alternativeName>
    <alternativeName>
        <fullName evidence="4">RNA pseudouridylate synthase</fullName>
    </alternativeName>
    <alternativeName>
        <fullName evidence="5">RNA-uridine isomerase</fullName>
    </alternativeName>
    <alternativeName>
        <fullName evidence="13">Ribosomal large subunit pseudouridine synthase F</fullName>
    </alternativeName>
    <alternativeName>
        <fullName evidence="12">rRNA pseudouridylate synthase F</fullName>
    </alternativeName>
    <alternativeName>
        <fullName evidence="14">rRNA-uridine isomerase F</fullName>
    </alternativeName>
    <alternativeName>
        <fullName evidence="10">tRNA(Tyr) pseudouridine(35) synthase</fullName>
    </alternativeName>
</protein>
<gene>
    <name evidence="18" type="ORF">HY29_05710</name>
</gene>
<keyword evidence="15" id="KW-0694">RNA-binding</keyword>
<evidence type="ECO:0000256" key="2">
    <source>
        <dbReference type="ARBA" id="ARBA00008348"/>
    </source>
</evidence>
<evidence type="ECO:0000256" key="9">
    <source>
        <dbReference type="ARBA" id="ARBA00039989"/>
    </source>
</evidence>
<evidence type="ECO:0000256" key="4">
    <source>
        <dbReference type="ARBA" id="ARBA00031870"/>
    </source>
</evidence>
<evidence type="ECO:0000256" key="10">
    <source>
        <dbReference type="ARBA" id="ARBA00041420"/>
    </source>
</evidence>
<feature type="compositionally biased region" description="Gly residues" evidence="16">
    <location>
        <begin position="313"/>
        <end position="327"/>
    </location>
</feature>
<keyword evidence="3" id="KW-0413">Isomerase</keyword>
<dbReference type="CDD" id="cd00165">
    <property type="entry name" value="S4"/>
    <property type="match status" value="1"/>
</dbReference>
<feature type="domain" description="RNA-binding S4" evidence="17">
    <location>
        <begin position="25"/>
        <end position="103"/>
    </location>
</feature>
<evidence type="ECO:0000256" key="12">
    <source>
        <dbReference type="ARBA" id="ARBA00042843"/>
    </source>
</evidence>
<dbReference type="Proteomes" id="UP000027037">
    <property type="component" value="Unassembled WGS sequence"/>
</dbReference>
<dbReference type="Gene3D" id="3.30.70.580">
    <property type="entry name" value="Pseudouridine synthase I, catalytic domain, N-terminal subdomain"/>
    <property type="match status" value="1"/>
</dbReference>
<dbReference type="FunFam" id="3.30.70.1560:FF:000001">
    <property type="entry name" value="Pseudouridine synthase"/>
    <property type="match status" value="1"/>
</dbReference>
<accession>A0A062TTP7</accession>
<dbReference type="PANTHER" id="PTHR47683:SF2">
    <property type="entry name" value="RNA-BINDING S4 DOMAIN-CONTAINING PROTEIN"/>
    <property type="match status" value="1"/>
</dbReference>
<dbReference type="PATRIC" id="fig|1280946.3.peg.3239"/>
<name>A0A062TTP7_9PROT</name>
<evidence type="ECO:0000256" key="16">
    <source>
        <dbReference type="SAM" id="MobiDB-lite"/>
    </source>
</evidence>
<comment type="catalytic activity">
    <reaction evidence="7">
        <text>uridine(2604) in 23S rRNA = pseudouridine(2604) in 23S rRNA</text>
        <dbReference type="Rhea" id="RHEA:38875"/>
        <dbReference type="Rhea" id="RHEA-COMP:10093"/>
        <dbReference type="Rhea" id="RHEA-COMP:10094"/>
        <dbReference type="ChEBI" id="CHEBI:65314"/>
        <dbReference type="ChEBI" id="CHEBI:65315"/>
        <dbReference type="EC" id="5.4.99.21"/>
    </reaction>
</comment>
<dbReference type="Gene3D" id="3.10.290.10">
    <property type="entry name" value="RNA-binding S4 domain"/>
    <property type="match status" value="1"/>
</dbReference>
<dbReference type="EMBL" id="AWFF01000087">
    <property type="protein sequence ID" value="KCZ51361.1"/>
    <property type="molecule type" value="Genomic_DNA"/>
</dbReference>
<dbReference type="InterPro" id="IPR020103">
    <property type="entry name" value="PsdUridine_synth_cat_dom_sf"/>
</dbReference>
<comment type="caution">
    <text evidence="18">The sequence shown here is derived from an EMBL/GenBank/DDBJ whole genome shotgun (WGS) entry which is preliminary data.</text>
</comment>
<dbReference type="PROSITE" id="PS50889">
    <property type="entry name" value="S4"/>
    <property type="match status" value="1"/>
</dbReference>
<dbReference type="GO" id="GO:0000455">
    <property type="term" value="P:enzyme-directed rRNA pseudouridine synthesis"/>
    <property type="evidence" value="ECO:0007669"/>
    <property type="project" value="UniProtKB-ARBA"/>
</dbReference>
<dbReference type="eggNOG" id="COG1187">
    <property type="taxonomic scope" value="Bacteria"/>
</dbReference>
<proteinExistence type="inferred from homology"/>
<dbReference type="InterPro" id="IPR042092">
    <property type="entry name" value="PsdUridine_s_RsuA/RluB/E/F_cat"/>
</dbReference>
<feature type="compositionally biased region" description="Basic and acidic residues" evidence="16">
    <location>
        <begin position="260"/>
        <end position="311"/>
    </location>
</feature>
<evidence type="ECO:0000256" key="1">
    <source>
        <dbReference type="ARBA" id="ARBA00000073"/>
    </source>
</evidence>
<comment type="catalytic activity">
    <reaction evidence="6">
        <text>uridine(35) in tRNA(Tyr) = pseudouridine(35) in tRNA(Tyr)</text>
        <dbReference type="Rhea" id="RHEA:60556"/>
        <dbReference type="Rhea" id="RHEA-COMP:15607"/>
        <dbReference type="Rhea" id="RHEA-COMP:15608"/>
        <dbReference type="ChEBI" id="CHEBI:65314"/>
        <dbReference type="ChEBI" id="CHEBI:65315"/>
    </reaction>
</comment>
<dbReference type="SMART" id="SM00363">
    <property type="entry name" value="S4"/>
    <property type="match status" value="1"/>
</dbReference>
<dbReference type="Gene3D" id="3.30.70.1560">
    <property type="entry name" value="Alpha-L RNA-binding motif"/>
    <property type="match status" value="1"/>
</dbReference>
<evidence type="ECO:0000256" key="15">
    <source>
        <dbReference type="PROSITE-ProRule" id="PRU00182"/>
    </source>
</evidence>
<comment type="catalytic activity">
    <reaction evidence="1">
        <text>a uridine in RNA = a pseudouridine in RNA</text>
        <dbReference type="Rhea" id="RHEA:48348"/>
        <dbReference type="Rhea" id="RHEA-COMP:12068"/>
        <dbReference type="Rhea" id="RHEA-COMP:12069"/>
        <dbReference type="ChEBI" id="CHEBI:65314"/>
        <dbReference type="ChEBI" id="CHEBI:65315"/>
    </reaction>
</comment>
<dbReference type="SUPFAM" id="SSF55174">
    <property type="entry name" value="Alpha-L RNA-binding motif"/>
    <property type="match status" value="1"/>
</dbReference>
<dbReference type="InterPro" id="IPR020094">
    <property type="entry name" value="TruA/RsuA/RluB/E/F_N"/>
</dbReference>
<evidence type="ECO:0000256" key="13">
    <source>
        <dbReference type="ARBA" id="ARBA00042890"/>
    </source>
</evidence>